<dbReference type="PANTHER" id="PTHR33404">
    <property type="entry name" value="CELL DIVISION TOPOLOGICAL SPECIFICITY FACTOR HOMOLOG, CHLOROPLASTIC"/>
    <property type="match status" value="1"/>
</dbReference>
<dbReference type="Pfam" id="PF03776">
    <property type="entry name" value="MinE"/>
    <property type="match status" value="1"/>
</dbReference>
<evidence type="ECO:0000256" key="1">
    <source>
        <dbReference type="ARBA" id="ARBA00008168"/>
    </source>
</evidence>
<dbReference type="AlphaFoldDB" id="A9P2N0"/>
<reference evidence="2" key="1">
    <citation type="journal article" date="2008" name="BMC Genomics">
        <title>A conifer genomics resource of 200,000 spruce (Picea spp.) ESTs and 6,464 high-quality, sequence-finished full-length cDNAs for Sitka spruce (Picea sitchensis).</title>
        <authorList>
            <person name="Ralph S.G."/>
            <person name="Chun H.J."/>
            <person name="Kolosova N."/>
            <person name="Cooper D."/>
            <person name="Oddy C."/>
            <person name="Ritland C.E."/>
            <person name="Kirkpatrick R."/>
            <person name="Moore R."/>
            <person name="Barber S."/>
            <person name="Holt R.A."/>
            <person name="Jones S.J."/>
            <person name="Marra M.A."/>
            <person name="Douglas C.J."/>
            <person name="Ritland K."/>
            <person name="Bohlmann J."/>
        </authorList>
    </citation>
    <scope>NUCLEOTIDE SEQUENCE</scope>
    <source>
        <tissue evidence="2">Bark</tissue>
    </source>
</reference>
<dbReference type="GO" id="GO:0010020">
    <property type="term" value="P:chloroplast fission"/>
    <property type="evidence" value="ECO:0007669"/>
    <property type="project" value="TreeGrafter"/>
</dbReference>
<dbReference type="Gene3D" id="3.30.1070.10">
    <property type="entry name" value="Cell division topological specificity factor MinE"/>
    <property type="match status" value="1"/>
</dbReference>
<proteinExistence type="evidence at transcript level"/>
<dbReference type="PANTHER" id="PTHR33404:SF2">
    <property type="entry name" value="CELL DIVISION TOPOLOGICAL SPECIFICITY FACTOR HOMOLOG, CHLOROPLASTIC"/>
    <property type="match status" value="1"/>
</dbReference>
<dbReference type="EMBL" id="EF087909">
    <property type="protein sequence ID" value="ABK27141.1"/>
    <property type="molecule type" value="mRNA"/>
</dbReference>
<protein>
    <submittedName>
        <fullName evidence="2">Uncharacterized protein</fullName>
    </submittedName>
</protein>
<dbReference type="InterPro" id="IPR005527">
    <property type="entry name" value="MinE"/>
</dbReference>
<sequence length="232" mass="26378">MMAFQPTTTSRLDIHPPLLLRNPAFFSKVDRFKCSTSFVRDCKSMLPLQMPMQLHLALGRYHVGKSHRCYGVGDDGLSNVSITQDIDDFICKAVNMNFFERLNWAWNILFPRKLKRTSNAEIAKQRLKMILFSDRCAVTDDAKRKIVNNIVGALSDFVEIDSEDKVQLNVSADPDLGTVYSVTVPVRRVKPEYQEYSEGFGDIRNLQYKDISGQVSAFDIKLDYPSPNDGKA</sequence>
<dbReference type="InterPro" id="IPR036707">
    <property type="entry name" value="MinE_sf"/>
</dbReference>
<comment type="similarity">
    <text evidence="1">Belongs to the MinE family.</text>
</comment>
<evidence type="ECO:0000313" key="2">
    <source>
        <dbReference type="EMBL" id="ABK27141.1"/>
    </source>
</evidence>
<accession>A9P2N0</accession>
<organism evidence="2">
    <name type="scientific">Picea sitchensis</name>
    <name type="common">Sitka spruce</name>
    <name type="synonym">Pinus sitchensis</name>
    <dbReference type="NCBI Taxonomy" id="3332"/>
    <lineage>
        <taxon>Eukaryota</taxon>
        <taxon>Viridiplantae</taxon>
        <taxon>Streptophyta</taxon>
        <taxon>Embryophyta</taxon>
        <taxon>Tracheophyta</taxon>
        <taxon>Spermatophyta</taxon>
        <taxon>Pinopsida</taxon>
        <taxon>Pinidae</taxon>
        <taxon>Conifers I</taxon>
        <taxon>Pinales</taxon>
        <taxon>Pinaceae</taxon>
        <taxon>Picea</taxon>
    </lineage>
</organism>
<dbReference type="GO" id="GO:0051301">
    <property type="term" value="P:cell division"/>
    <property type="evidence" value="ECO:0007669"/>
    <property type="project" value="InterPro"/>
</dbReference>
<name>A9P2N0_PICSI</name>